<keyword evidence="2" id="KW-0812">Transmembrane</keyword>
<reference evidence="3" key="2">
    <citation type="submission" date="2020-11" db="EMBL/GenBank/DDBJ databases">
        <authorList>
            <person name="McCartney M.A."/>
            <person name="Auch B."/>
            <person name="Kono T."/>
            <person name="Mallez S."/>
            <person name="Becker A."/>
            <person name="Gohl D.M."/>
            <person name="Silverstein K.A.T."/>
            <person name="Koren S."/>
            <person name="Bechman K.B."/>
            <person name="Herman A."/>
            <person name="Abrahante J.E."/>
            <person name="Garbe J."/>
        </authorList>
    </citation>
    <scope>NUCLEOTIDE SEQUENCE</scope>
    <source>
        <strain evidence="3">Duluth1</strain>
        <tissue evidence="3">Whole animal</tissue>
    </source>
</reference>
<evidence type="ECO:0000313" key="4">
    <source>
        <dbReference type="Proteomes" id="UP000828390"/>
    </source>
</evidence>
<evidence type="ECO:0000256" key="2">
    <source>
        <dbReference type="SAM" id="Phobius"/>
    </source>
</evidence>
<comment type="caution">
    <text evidence="3">The sequence shown here is derived from an EMBL/GenBank/DDBJ whole genome shotgun (WGS) entry which is preliminary data.</text>
</comment>
<sequence length="65" mass="8404">MEDNILFYTFLFWETIFHSPLFVLRERERGEREREREEREKERGERRERRERGEREKRERAVEMS</sequence>
<accession>A0A9D4L1Q6</accession>
<reference evidence="3" key="1">
    <citation type="journal article" date="2019" name="bioRxiv">
        <title>The Genome of the Zebra Mussel, Dreissena polymorpha: A Resource for Invasive Species Research.</title>
        <authorList>
            <person name="McCartney M.A."/>
            <person name="Auch B."/>
            <person name="Kono T."/>
            <person name="Mallez S."/>
            <person name="Zhang Y."/>
            <person name="Obille A."/>
            <person name="Becker A."/>
            <person name="Abrahante J.E."/>
            <person name="Garbe J."/>
            <person name="Badalamenti J.P."/>
            <person name="Herman A."/>
            <person name="Mangelson H."/>
            <person name="Liachko I."/>
            <person name="Sullivan S."/>
            <person name="Sone E.D."/>
            <person name="Koren S."/>
            <person name="Silverstein K.A.T."/>
            <person name="Beckman K.B."/>
            <person name="Gohl D.M."/>
        </authorList>
    </citation>
    <scope>NUCLEOTIDE SEQUENCE</scope>
    <source>
        <strain evidence="3">Duluth1</strain>
        <tissue evidence="3">Whole animal</tissue>
    </source>
</reference>
<name>A0A9D4L1Q6_DREPO</name>
<keyword evidence="4" id="KW-1185">Reference proteome</keyword>
<gene>
    <name evidence="3" type="ORF">DPMN_092102</name>
</gene>
<evidence type="ECO:0000256" key="1">
    <source>
        <dbReference type="SAM" id="MobiDB-lite"/>
    </source>
</evidence>
<keyword evidence="2" id="KW-0472">Membrane</keyword>
<keyword evidence="2" id="KW-1133">Transmembrane helix</keyword>
<dbReference type="AlphaFoldDB" id="A0A9D4L1Q6"/>
<dbReference type="Proteomes" id="UP000828390">
    <property type="component" value="Unassembled WGS sequence"/>
</dbReference>
<protein>
    <submittedName>
        <fullName evidence="3">Uncharacterized protein</fullName>
    </submittedName>
</protein>
<feature type="transmembrane region" description="Helical" evidence="2">
    <location>
        <begin position="6"/>
        <end position="24"/>
    </location>
</feature>
<feature type="region of interest" description="Disordered" evidence="1">
    <location>
        <begin position="27"/>
        <end position="65"/>
    </location>
</feature>
<organism evidence="3 4">
    <name type="scientific">Dreissena polymorpha</name>
    <name type="common">Zebra mussel</name>
    <name type="synonym">Mytilus polymorpha</name>
    <dbReference type="NCBI Taxonomy" id="45954"/>
    <lineage>
        <taxon>Eukaryota</taxon>
        <taxon>Metazoa</taxon>
        <taxon>Spiralia</taxon>
        <taxon>Lophotrochozoa</taxon>
        <taxon>Mollusca</taxon>
        <taxon>Bivalvia</taxon>
        <taxon>Autobranchia</taxon>
        <taxon>Heteroconchia</taxon>
        <taxon>Euheterodonta</taxon>
        <taxon>Imparidentia</taxon>
        <taxon>Neoheterodontei</taxon>
        <taxon>Myida</taxon>
        <taxon>Dreissenoidea</taxon>
        <taxon>Dreissenidae</taxon>
        <taxon>Dreissena</taxon>
    </lineage>
</organism>
<dbReference type="EMBL" id="JAIWYP010000003">
    <property type="protein sequence ID" value="KAH3849699.1"/>
    <property type="molecule type" value="Genomic_DNA"/>
</dbReference>
<evidence type="ECO:0000313" key="3">
    <source>
        <dbReference type="EMBL" id="KAH3849699.1"/>
    </source>
</evidence>
<proteinExistence type="predicted"/>